<gene>
    <name evidence="2" type="ORF">V6N11_031726</name>
</gene>
<dbReference type="Pfam" id="PF01535">
    <property type="entry name" value="PPR"/>
    <property type="match status" value="3"/>
</dbReference>
<comment type="caution">
    <text evidence="2">The sequence shown here is derived from an EMBL/GenBank/DDBJ whole genome shotgun (WGS) entry which is preliminary data.</text>
</comment>
<evidence type="ECO:0000256" key="1">
    <source>
        <dbReference type="ARBA" id="ARBA00022737"/>
    </source>
</evidence>
<name>A0ABR2SYI8_9ROSI</name>
<evidence type="ECO:0000313" key="2">
    <source>
        <dbReference type="EMBL" id="KAK9030298.1"/>
    </source>
</evidence>
<evidence type="ECO:0000313" key="3">
    <source>
        <dbReference type="Proteomes" id="UP001396334"/>
    </source>
</evidence>
<dbReference type="Proteomes" id="UP001396334">
    <property type="component" value="Unassembled WGS sequence"/>
</dbReference>
<dbReference type="InterPro" id="IPR011990">
    <property type="entry name" value="TPR-like_helical_dom_sf"/>
</dbReference>
<dbReference type="Gene3D" id="1.25.40.10">
    <property type="entry name" value="Tetratricopeptide repeat domain"/>
    <property type="match status" value="1"/>
</dbReference>
<reference evidence="2 3" key="1">
    <citation type="journal article" date="2024" name="G3 (Bethesda)">
        <title>Genome assembly of Hibiscus sabdariffa L. provides insights into metabolisms of medicinal natural products.</title>
        <authorList>
            <person name="Kim T."/>
        </authorList>
    </citation>
    <scope>NUCLEOTIDE SEQUENCE [LARGE SCALE GENOMIC DNA]</scope>
    <source>
        <strain evidence="2">TK-2024</strain>
        <tissue evidence="2">Old leaves</tissue>
    </source>
</reference>
<accession>A0ABR2SYI8</accession>
<protein>
    <recommendedName>
        <fullName evidence="4">Pentatricopeptide repeat-containing protein</fullName>
    </recommendedName>
</protein>
<dbReference type="InterPro" id="IPR002885">
    <property type="entry name" value="PPR_rpt"/>
</dbReference>
<dbReference type="PANTHER" id="PTHR47926:SF373">
    <property type="entry name" value="TETRATRICOPEPTIDE-LIKE HELICAL DOMAIN SUPERFAMILY, DYW DOMAIN-CONTAINING PROTEIN"/>
    <property type="match status" value="1"/>
</dbReference>
<proteinExistence type="predicted"/>
<dbReference type="PANTHER" id="PTHR47926">
    <property type="entry name" value="PENTATRICOPEPTIDE REPEAT-CONTAINING PROTEIN"/>
    <property type="match status" value="1"/>
</dbReference>
<organism evidence="2 3">
    <name type="scientific">Hibiscus sabdariffa</name>
    <name type="common">roselle</name>
    <dbReference type="NCBI Taxonomy" id="183260"/>
    <lineage>
        <taxon>Eukaryota</taxon>
        <taxon>Viridiplantae</taxon>
        <taxon>Streptophyta</taxon>
        <taxon>Embryophyta</taxon>
        <taxon>Tracheophyta</taxon>
        <taxon>Spermatophyta</taxon>
        <taxon>Magnoliopsida</taxon>
        <taxon>eudicotyledons</taxon>
        <taxon>Gunneridae</taxon>
        <taxon>Pentapetalae</taxon>
        <taxon>rosids</taxon>
        <taxon>malvids</taxon>
        <taxon>Malvales</taxon>
        <taxon>Malvaceae</taxon>
        <taxon>Malvoideae</taxon>
        <taxon>Hibiscus</taxon>
    </lineage>
</organism>
<dbReference type="EMBL" id="JBBPBN010000010">
    <property type="protein sequence ID" value="KAK9030298.1"/>
    <property type="molecule type" value="Genomic_DNA"/>
</dbReference>
<keyword evidence="1" id="KW-0677">Repeat</keyword>
<evidence type="ECO:0008006" key="4">
    <source>
        <dbReference type="Google" id="ProtNLM"/>
    </source>
</evidence>
<dbReference type="InterPro" id="IPR046960">
    <property type="entry name" value="PPR_At4g14850-like_plant"/>
</dbReference>
<sequence length="119" mass="13732">MVVRDVVSWNAMIRGPASNGRVVETFGMLYKMQLTRYAQSDVTTLFTIIALCAEQMLLREHKSVHGFTVHRQMISDVWVTNSLLDMYSKCDRVVKAEFLFNTISRRDLVSWNAMISCYS</sequence>
<keyword evidence="3" id="KW-1185">Reference proteome</keyword>